<evidence type="ECO:0000256" key="5">
    <source>
        <dbReference type="ARBA" id="ARBA00022842"/>
    </source>
</evidence>
<dbReference type="FunFam" id="3.40.50.300:FF:001122">
    <property type="entry name" value="AAA-ATPase ASD, mitochondrial"/>
    <property type="match status" value="1"/>
</dbReference>
<dbReference type="PROSITE" id="PS00674">
    <property type="entry name" value="AAA"/>
    <property type="match status" value="1"/>
</dbReference>
<feature type="region of interest" description="Disordered" evidence="8">
    <location>
        <begin position="492"/>
        <end position="512"/>
    </location>
</feature>
<dbReference type="InterPro" id="IPR027417">
    <property type="entry name" value="P-loop_NTPase"/>
</dbReference>
<dbReference type="InterPro" id="IPR058017">
    <property type="entry name" value="At3g28540-like_C"/>
</dbReference>
<dbReference type="SMART" id="SM00382">
    <property type="entry name" value="AAA"/>
    <property type="match status" value="1"/>
</dbReference>
<feature type="compositionally biased region" description="Basic and acidic residues" evidence="8">
    <location>
        <begin position="492"/>
        <end position="502"/>
    </location>
</feature>
<dbReference type="Gene3D" id="3.40.50.300">
    <property type="entry name" value="P-loop containing nucleotide triphosphate hydrolases"/>
    <property type="match status" value="1"/>
</dbReference>
<keyword evidence="5" id="KW-0460">Magnesium</keyword>
<evidence type="ECO:0000256" key="1">
    <source>
        <dbReference type="ARBA" id="ARBA00001946"/>
    </source>
</evidence>
<dbReference type="AlphaFoldDB" id="B8A3C2"/>
<evidence type="ECO:0000256" key="8">
    <source>
        <dbReference type="SAM" id="MobiDB-lite"/>
    </source>
</evidence>
<dbReference type="InterPro" id="IPR003960">
    <property type="entry name" value="ATPase_AAA_CS"/>
</dbReference>
<feature type="compositionally biased region" description="Basic and acidic residues" evidence="8">
    <location>
        <begin position="338"/>
        <end position="367"/>
    </location>
</feature>
<evidence type="ECO:0000256" key="3">
    <source>
        <dbReference type="ARBA" id="ARBA00022741"/>
    </source>
</evidence>
<comment type="catalytic activity">
    <reaction evidence="6">
        <text>ATP + H2O = ADP + phosphate + H(+)</text>
        <dbReference type="Rhea" id="RHEA:13065"/>
        <dbReference type="ChEBI" id="CHEBI:15377"/>
        <dbReference type="ChEBI" id="CHEBI:15378"/>
        <dbReference type="ChEBI" id="CHEBI:30616"/>
        <dbReference type="ChEBI" id="CHEBI:43474"/>
        <dbReference type="ChEBI" id="CHEBI:456216"/>
    </reaction>
</comment>
<dbReference type="EMBL" id="BT056064">
    <property type="protein sequence ID" value="ACL54671.1"/>
    <property type="molecule type" value="mRNA"/>
</dbReference>
<evidence type="ECO:0000256" key="6">
    <source>
        <dbReference type="ARBA" id="ARBA00049360"/>
    </source>
</evidence>
<accession>B8A3C2</accession>
<keyword evidence="9" id="KW-1133">Transmembrane helix</keyword>
<feature type="compositionally biased region" description="Acidic residues" evidence="8">
    <location>
        <begin position="503"/>
        <end position="512"/>
    </location>
</feature>
<comment type="cofactor">
    <cofactor evidence="1">
        <name>Mg(2+)</name>
        <dbReference type="ChEBI" id="CHEBI:18420"/>
    </cofactor>
</comment>
<dbReference type="InterPro" id="IPR003959">
    <property type="entry name" value="ATPase_AAA_core"/>
</dbReference>
<reference evidence="11" key="1">
    <citation type="journal article" date="2009" name="PLoS Genet.">
        <title>Sequencing, mapping, and analysis of 27,455 maize full-length cDNAs.</title>
        <authorList>
            <person name="Soderlund C."/>
            <person name="Descour A."/>
            <person name="Kudrna D."/>
            <person name="Bomhoff M."/>
            <person name="Boyd L."/>
            <person name="Currie J."/>
            <person name="Angelova A."/>
            <person name="Collura K."/>
            <person name="Wissotski M."/>
            <person name="Ashley E."/>
            <person name="Morrow D."/>
            <person name="Fernandes J."/>
            <person name="Walbot V."/>
            <person name="Yu Y."/>
        </authorList>
    </citation>
    <scope>NUCLEOTIDE SEQUENCE</scope>
    <source>
        <strain evidence="11">B73</strain>
    </source>
</reference>
<keyword evidence="3 7" id="KW-0547">Nucleotide-binding</keyword>
<dbReference type="CDD" id="cd19510">
    <property type="entry name" value="RecA-like_BCS1"/>
    <property type="match status" value="1"/>
</dbReference>
<dbReference type="GO" id="GO:0016887">
    <property type="term" value="F:ATP hydrolysis activity"/>
    <property type="evidence" value="ECO:0007669"/>
    <property type="project" value="InterPro"/>
</dbReference>
<dbReference type="PANTHER" id="PTHR23070">
    <property type="entry name" value="BCS1 AAA-TYPE ATPASE"/>
    <property type="match status" value="1"/>
</dbReference>
<evidence type="ECO:0000259" key="10">
    <source>
        <dbReference type="SMART" id="SM00382"/>
    </source>
</evidence>
<dbReference type="InterPro" id="IPR003593">
    <property type="entry name" value="AAA+_ATPase"/>
</dbReference>
<dbReference type="Gene3D" id="6.10.280.40">
    <property type="match status" value="1"/>
</dbReference>
<evidence type="ECO:0000256" key="2">
    <source>
        <dbReference type="ARBA" id="ARBA00007448"/>
    </source>
</evidence>
<dbReference type="ExpressionAtlas" id="B8A3C2">
    <property type="expression patterns" value="baseline and differential"/>
</dbReference>
<organism evidence="11">
    <name type="scientific">Zea mays</name>
    <name type="common">Maize</name>
    <dbReference type="NCBI Taxonomy" id="4577"/>
    <lineage>
        <taxon>Eukaryota</taxon>
        <taxon>Viridiplantae</taxon>
        <taxon>Streptophyta</taxon>
        <taxon>Embryophyta</taxon>
        <taxon>Tracheophyta</taxon>
        <taxon>Spermatophyta</taxon>
        <taxon>Magnoliopsida</taxon>
        <taxon>Liliopsida</taxon>
        <taxon>Poales</taxon>
        <taxon>Poaceae</taxon>
        <taxon>PACMAD clade</taxon>
        <taxon>Panicoideae</taxon>
        <taxon>Andropogonodae</taxon>
        <taxon>Andropogoneae</taxon>
        <taxon>Tripsacinae</taxon>
        <taxon>Zea</taxon>
    </lineage>
</organism>
<keyword evidence="9" id="KW-0472">Membrane</keyword>
<dbReference type="GO" id="GO:0006950">
    <property type="term" value="P:response to stress"/>
    <property type="evidence" value="ECO:0007669"/>
    <property type="project" value="UniProtKB-ARBA"/>
</dbReference>
<evidence type="ECO:0000256" key="7">
    <source>
        <dbReference type="RuleBase" id="RU003651"/>
    </source>
</evidence>
<evidence type="ECO:0000256" key="9">
    <source>
        <dbReference type="SAM" id="Phobius"/>
    </source>
</evidence>
<dbReference type="SUPFAM" id="SSF52540">
    <property type="entry name" value="P-loop containing nucleoside triphosphate hydrolases"/>
    <property type="match status" value="1"/>
</dbReference>
<proteinExistence type="evidence at transcript level"/>
<keyword evidence="4 7" id="KW-0067">ATP-binding</keyword>
<dbReference type="InterPro" id="IPR025753">
    <property type="entry name" value="AAA_N_dom"/>
</dbReference>
<dbReference type="InterPro" id="IPR050747">
    <property type="entry name" value="Mitochondrial_chaperone_BCS1"/>
</dbReference>
<dbReference type="Pfam" id="PF00004">
    <property type="entry name" value="AAA"/>
    <property type="match status" value="1"/>
</dbReference>
<feature type="region of interest" description="Disordered" evidence="8">
    <location>
        <begin position="334"/>
        <end position="367"/>
    </location>
</feature>
<dbReference type="Pfam" id="PF25568">
    <property type="entry name" value="AAA_lid_At3g28540"/>
    <property type="match status" value="1"/>
</dbReference>
<keyword evidence="9" id="KW-0812">Transmembrane</keyword>
<comment type="similarity">
    <text evidence="2">Belongs to the AAA ATPase family. BCS1 subfamily.</text>
</comment>
<evidence type="ECO:0000313" key="11">
    <source>
        <dbReference type="EMBL" id="ACL54671.1"/>
    </source>
</evidence>
<feature type="domain" description="AAA+ ATPase" evidence="10">
    <location>
        <begin position="262"/>
        <end position="423"/>
    </location>
</feature>
<protein>
    <recommendedName>
        <fullName evidence="10">AAA+ ATPase domain-containing protein</fullName>
    </recommendedName>
</protein>
<evidence type="ECO:0000256" key="4">
    <source>
        <dbReference type="ARBA" id="ARBA00022840"/>
    </source>
</evidence>
<feature type="transmembrane region" description="Helical" evidence="9">
    <location>
        <begin position="17"/>
        <end position="38"/>
    </location>
</feature>
<dbReference type="Pfam" id="PF14363">
    <property type="entry name" value="AAA_assoc"/>
    <property type="match status" value="1"/>
</dbReference>
<dbReference type="GO" id="GO:0005524">
    <property type="term" value="F:ATP binding"/>
    <property type="evidence" value="ECO:0007669"/>
    <property type="project" value="UniProtKB-KW"/>
</dbReference>
<name>B8A3C2_MAIZE</name>
<sequence length="512" mass="57607">MEAAAASSLWGGLNSGIMLSLLAVVWAMLWQALQGLQLQQYFGRHSRRLSRRLASILDPDLTVTVAEYDGGRMRRSDAFKEAKAYLERATREARGGVRHLKAEPGKDPDRLLLSMDDDEEITDEFRGATVTWRACTAPPREDSAPAYFWGRAPRADRRFYRLFFAERHRDLVLGDYLTHVRREGRAVMVKNRQRKLFTNISGDGSWDSDGLWSDSVWSHVVFEHPKTFATLAMDPDKKKEVMDDLDAFRNGKDYYARVGKAWKRGYLLYGPPGTGKSTMIAAMANHLDYDVYDIELTSVRTNTDLRKLFIETTSKSIIVVEDIDCSLDLTGKRKKKNKKEEDGENKKDGTTTKQQEEDKEKEDEKAGGSKVTLSGVLNFIDGLWSACGGERIIVFTTNHVEKLDPALIRRGRMDKHIEMSYCCVQAFKFLAKVYLDVDDHPRFDAVAALLREVDMTPADVAENLTPKAPGEDADSCLAALVEALEKAKEDALAKKAKGKEEAGSADELDDEE</sequence>